<gene>
    <name evidence="7" type="ORF">IQ10_02035</name>
</gene>
<evidence type="ECO:0000259" key="5">
    <source>
        <dbReference type="PROSITE" id="PS01124"/>
    </source>
</evidence>
<dbReference type="EMBL" id="VLKZ01000005">
    <property type="protein sequence ID" value="TWI56146.1"/>
    <property type="molecule type" value="Genomic_DNA"/>
</dbReference>
<dbReference type="PROSITE" id="PS50110">
    <property type="entry name" value="RESPONSE_REGULATORY"/>
    <property type="match status" value="1"/>
</dbReference>
<evidence type="ECO:0000259" key="6">
    <source>
        <dbReference type="PROSITE" id="PS50110"/>
    </source>
</evidence>
<dbReference type="Gene3D" id="3.40.50.2300">
    <property type="match status" value="1"/>
</dbReference>
<feature type="domain" description="HTH araC/xylS-type" evidence="5">
    <location>
        <begin position="151"/>
        <end position="249"/>
    </location>
</feature>
<dbReference type="Pfam" id="PF00072">
    <property type="entry name" value="Response_reg"/>
    <property type="match status" value="1"/>
</dbReference>
<evidence type="ECO:0000256" key="1">
    <source>
        <dbReference type="ARBA" id="ARBA00023015"/>
    </source>
</evidence>
<dbReference type="SUPFAM" id="SSF52172">
    <property type="entry name" value="CheY-like"/>
    <property type="match status" value="1"/>
</dbReference>
<keyword evidence="4" id="KW-0597">Phosphoprotein</keyword>
<dbReference type="PRINTS" id="PR00032">
    <property type="entry name" value="HTHARAC"/>
</dbReference>
<dbReference type="Proteomes" id="UP000315711">
    <property type="component" value="Unassembled WGS sequence"/>
</dbReference>
<dbReference type="InterPro" id="IPR020449">
    <property type="entry name" value="Tscrpt_reg_AraC-type_HTH"/>
</dbReference>
<dbReference type="SUPFAM" id="SSF46689">
    <property type="entry name" value="Homeodomain-like"/>
    <property type="match status" value="2"/>
</dbReference>
<evidence type="ECO:0000256" key="2">
    <source>
        <dbReference type="ARBA" id="ARBA00023125"/>
    </source>
</evidence>
<dbReference type="OrthoDB" id="9788446at2"/>
<dbReference type="InterPro" id="IPR011006">
    <property type="entry name" value="CheY-like_superfamily"/>
</dbReference>
<evidence type="ECO:0000256" key="3">
    <source>
        <dbReference type="ARBA" id="ARBA00023163"/>
    </source>
</evidence>
<dbReference type="PROSITE" id="PS00041">
    <property type="entry name" value="HTH_ARAC_FAMILY_1"/>
    <property type="match status" value="1"/>
</dbReference>
<reference evidence="7 8" key="1">
    <citation type="journal article" date="2015" name="Stand. Genomic Sci.">
        <title>Genomic Encyclopedia of Bacterial and Archaeal Type Strains, Phase III: the genomes of soil and plant-associated and newly described type strains.</title>
        <authorList>
            <person name="Whitman W.B."/>
            <person name="Woyke T."/>
            <person name="Klenk H.P."/>
            <person name="Zhou Y."/>
            <person name="Lilburn T.G."/>
            <person name="Beck B.J."/>
            <person name="De Vos P."/>
            <person name="Vandamme P."/>
            <person name="Eisen J.A."/>
            <person name="Garrity G."/>
            <person name="Hugenholtz P."/>
            <person name="Kyrpides N.C."/>
        </authorList>
    </citation>
    <scope>NUCLEOTIDE SEQUENCE [LARGE SCALE GENOMIC DNA]</scope>
    <source>
        <strain evidence="7 8">CGMCC 1.10116</strain>
    </source>
</reference>
<keyword evidence="3" id="KW-0804">Transcription</keyword>
<dbReference type="GO" id="GO:0003700">
    <property type="term" value="F:DNA-binding transcription factor activity"/>
    <property type="evidence" value="ECO:0007669"/>
    <property type="project" value="InterPro"/>
</dbReference>
<feature type="modified residue" description="4-aspartylphosphate" evidence="4">
    <location>
        <position position="55"/>
    </location>
</feature>
<evidence type="ECO:0000313" key="7">
    <source>
        <dbReference type="EMBL" id="TWI56146.1"/>
    </source>
</evidence>
<name>A0A562QJC2_9BACI</name>
<evidence type="ECO:0000256" key="4">
    <source>
        <dbReference type="PROSITE-ProRule" id="PRU00169"/>
    </source>
</evidence>
<evidence type="ECO:0000313" key="8">
    <source>
        <dbReference type="Proteomes" id="UP000315711"/>
    </source>
</evidence>
<dbReference type="SMART" id="SM00448">
    <property type="entry name" value="REC"/>
    <property type="match status" value="1"/>
</dbReference>
<dbReference type="PANTHER" id="PTHR43280">
    <property type="entry name" value="ARAC-FAMILY TRANSCRIPTIONAL REGULATOR"/>
    <property type="match status" value="1"/>
</dbReference>
<dbReference type="InterPro" id="IPR018062">
    <property type="entry name" value="HTH_AraC-typ_CS"/>
</dbReference>
<proteinExistence type="predicted"/>
<feature type="domain" description="Response regulatory" evidence="6">
    <location>
        <begin position="3"/>
        <end position="120"/>
    </location>
</feature>
<dbReference type="Pfam" id="PF12833">
    <property type="entry name" value="HTH_18"/>
    <property type="match status" value="1"/>
</dbReference>
<dbReference type="PROSITE" id="PS01124">
    <property type="entry name" value="HTH_ARAC_FAMILY_2"/>
    <property type="match status" value="1"/>
</dbReference>
<comment type="caution">
    <text evidence="7">The sequence shown here is derived from an EMBL/GenBank/DDBJ whole genome shotgun (WGS) entry which is preliminary data.</text>
</comment>
<dbReference type="AlphaFoldDB" id="A0A562QJC2"/>
<keyword evidence="1" id="KW-0805">Transcription regulation</keyword>
<dbReference type="Gene3D" id="1.10.10.60">
    <property type="entry name" value="Homeodomain-like"/>
    <property type="match status" value="2"/>
</dbReference>
<dbReference type="CDD" id="cd00156">
    <property type="entry name" value="REC"/>
    <property type="match status" value="1"/>
</dbReference>
<dbReference type="GO" id="GO:0000160">
    <property type="term" value="P:phosphorelay signal transduction system"/>
    <property type="evidence" value="ECO:0007669"/>
    <property type="project" value="InterPro"/>
</dbReference>
<dbReference type="InterPro" id="IPR018060">
    <property type="entry name" value="HTH_AraC"/>
</dbReference>
<dbReference type="InterPro" id="IPR009057">
    <property type="entry name" value="Homeodomain-like_sf"/>
</dbReference>
<dbReference type="RefSeq" id="WP_144450331.1">
    <property type="nucleotide sequence ID" value="NZ_VLKZ01000005.1"/>
</dbReference>
<dbReference type="SMART" id="SM00342">
    <property type="entry name" value="HTH_ARAC"/>
    <property type="match status" value="1"/>
</dbReference>
<organism evidence="7 8">
    <name type="scientific">Halalkalibacter nanhaiisediminis</name>
    <dbReference type="NCBI Taxonomy" id="688079"/>
    <lineage>
        <taxon>Bacteria</taxon>
        <taxon>Bacillati</taxon>
        <taxon>Bacillota</taxon>
        <taxon>Bacilli</taxon>
        <taxon>Bacillales</taxon>
        <taxon>Bacillaceae</taxon>
        <taxon>Halalkalibacter</taxon>
    </lineage>
</organism>
<sequence>MAEILVVDDDIESRQTVRFVIGESQYNYLSITEVGTVDKGMLLLKQKRPLIVFMDLSLPDGDGLAFGKKVLEKHPHLPIVVLTHLKMFHIIQDCMNAGFSSYLLKPISKSELLTILARLMTKYSVRNEEQMIDRKESINRSFETDVANPIETAIKYIQLNYSKPISLKEVANLVYLSPSHFSRMFKEETGSNFVEYLMKYRVEKSKNLLKMSMLPVEVISSNNGFSSAAYFSTIFKRLEGVTPSEYRNLLSKLNHKEDRAKK</sequence>
<keyword evidence="2" id="KW-0238">DNA-binding</keyword>
<protein>
    <submittedName>
        <fullName evidence="7">Two component transcriptional regulator, AraC family</fullName>
    </submittedName>
</protein>
<dbReference type="GO" id="GO:0043565">
    <property type="term" value="F:sequence-specific DNA binding"/>
    <property type="evidence" value="ECO:0007669"/>
    <property type="project" value="InterPro"/>
</dbReference>
<keyword evidence="8" id="KW-1185">Reference proteome</keyword>
<dbReference type="InterPro" id="IPR001789">
    <property type="entry name" value="Sig_transdc_resp-reg_receiver"/>
</dbReference>
<accession>A0A562QJC2</accession>
<dbReference type="PANTHER" id="PTHR43280:SF34">
    <property type="entry name" value="ARAC-FAMILY TRANSCRIPTIONAL REGULATOR"/>
    <property type="match status" value="1"/>
</dbReference>